<keyword evidence="4" id="KW-1185">Reference proteome</keyword>
<dbReference type="PANTHER" id="PTHR31956">
    <property type="entry name" value="NON-SPECIFIC PHOSPHOLIPASE C4-RELATED"/>
    <property type="match status" value="1"/>
</dbReference>
<dbReference type="Pfam" id="PF04185">
    <property type="entry name" value="Phosphoesterase"/>
    <property type="match status" value="1"/>
</dbReference>
<reference evidence="3" key="1">
    <citation type="submission" date="2018-05" db="EMBL/GenBank/DDBJ databases">
        <title>Draft genome of Mucuna pruriens seed.</title>
        <authorList>
            <person name="Nnadi N.E."/>
            <person name="Vos R."/>
            <person name="Hasami M.H."/>
            <person name="Devisetty U.K."/>
            <person name="Aguiy J.C."/>
        </authorList>
    </citation>
    <scope>NUCLEOTIDE SEQUENCE [LARGE SCALE GENOMIC DNA]</scope>
    <source>
        <strain evidence="3">JCA_2017</strain>
    </source>
</reference>
<evidence type="ECO:0000256" key="2">
    <source>
        <dbReference type="ARBA" id="ARBA00022801"/>
    </source>
</evidence>
<dbReference type="InterPro" id="IPR007312">
    <property type="entry name" value="Phosphoesterase"/>
</dbReference>
<dbReference type="EMBL" id="QJKJ01005883">
    <property type="protein sequence ID" value="RDX88642.1"/>
    <property type="molecule type" value="Genomic_DNA"/>
</dbReference>
<dbReference type="GO" id="GO:0009395">
    <property type="term" value="P:phospholipid catabolic process"/>
    <property type="evidence" value="ECO:0007669"/>
    <property type="project" value="TreeGrafter"/>
</dbReference>
<dbReference type="PANTHER" id="PTHR31956:SF28">
    <property type="entry name" value="NON-SPECIFIC PHOSPHOLIPASE C4-RELATED"/>
    <property type="match status" value="1"/>
</dbReference>
<feature type="non-terminal residue" evidence="3">
    <location>
        <position position="305"/>
    </location>
</feature>
<dbReference type="Proteomes" id="UP000257109">
    <property type="component" value="Unassembled WGS sequence"/>
</dbReference>
<dbReference type="FunFam" id="3.40.720.10:FF:000011">
    <property type="entry name" value="Non-specific phospholipase C1"/>
    <property type="match status" value="1"/>
</dbReference>
<dbReference type="AlphaFoldDB" id="A0A371GDK6"/>
<organism evidence="3 4">
    <name type="scientific">Mucuna pruriens</name>
    <name type="common">Velvet bean</name>
    <name type="synonym">Dolichos pruriens</name>
    <dbReference type="NCBI Taxonomy" id="157652"/>
    <lineage>
        <taxon>Eukaryota</taxon>
        <taxon>Viridiplantae</taxon>
        <taxon>Streptophyta</taxon>
        <taxon>Embryophyta</taxon>
        <taxon>Tracheophyta</taxon>
        <taxon>Spermatophyta</taxon>
        <taxon>Magnoliopsida</taxon>
        <taxon>eudicotyledons</taxon>
        <taxon>Gunneridae</taxon>
        <taxon>Pentapetalae</taxon>
        <taxon>rosids</taxon>
        <taxon>fabids</taxon>
        <taxon>Fabales</taxon>
        <taxon>Fabaceae</taxon>
        <taxon>Papilionoideae</taxon>
        <taxon>50 kb inversion clade</taxon>
        <taxon>NPAAA clade</taxon>
        <taxon>indigoferoid/millettioid clade</taxon>
        <taxon>Phaseoleae</taxon>
        <taxon>Mucuna</taxon>
    </lineage>
</organism>
<comment type="similarity">
    <text evidence="1">Belongs to the bacterial phospholipase C family.</text>
</comment>
<evidence type="ECO:0000256" key="1">
    <source>
        <dbReference type="ARBA" id="ARBA00009717"/>
    </source>
</evidence>
<accession>A0A371GDK6</accession>
<dbReference type="Gene3D" id="3.40.720.10">
    <property type="entry name" value="Alkaline Phosphatase, subunit A"/>
    <property type="match status" value="1"/>
</dbReference>
<keyword evidence="2" id="KW-0378">Hydrolase</keyword>
<dbReference type="STRING" id="157652.A0A371GDK6"/>
<feature type="non-terminal residue" evidence="3">
    <location>
        <position position="1"/>
    </location>
</feature>
<dbReference type="InterPro" id="IPR017850">
    <property type="entry name" value="Alkaline_phosphatase_core_sf"/>
</dbReference>
<proteinExistence type="inferred from homology"/>
<dbReference type="OrthoDB" id="5135119at2759"/>
<dbReference type="GO" id="GO:0042578">
    <property type="term" value="F:phosphoric ester hydrolase activity"/>
    <property type="evidence" value="ECO:0007669"/>
    <property type="project" value="UniProtKB-ARBA"/>
</dbReference>
<sequence>NLRKLKYVDKFRPFDLFKKHCKEGKLPNYVVVEQRFFDLLSIAGNDDHPSHDVSEGQKFVKEVYEALRGSPQWNEILFVIIYDEHGGFYDHVPTPVEGVPSPDDIVGPEPFKFQFDRLGVRVPAIIVSPWIEPATVLHGPSGPLPTSQYEHSSIPATVKKIFNLPEFLTKRDAWAGTFETLLTRSTPRSDCPVKLPDPIKLREAGANEKAKLSEFQEELVQMAATLNGDHRKTIYPDKLTENMSVSDAAKYVEDAFKTFLNECEKAKQSGADESEIVDCANGRSTPPPSSKNFFDNVLSCITCNR</sequence>
<evidence type="ECO:0000313" key="4">
    <source>
        <dbReference type="Proteomes" id="UP000257109"/>
    </source>
</evidence>
<protein>
    <submittedName>
        <fullName evidence="3">Non-specific phospholipase C3</fullName>
    </submittedName>
</protein>
<comment type="caution">
    <text evidence="3">The sequence shown here is derived from an EMBL/GenBank/DDBJ whole genome shotgun (WGS) entry which is preliminary data.</text>
</comment>
<name>A0A371GDK6_MUCPR</name>
<evidence type="ECO:0000313" key="3">
    <source>
        <dbReference type="EMBL" id="RDX88642.1"/>
    </source>
</evidence>
<gene>
    <name evidence="3" type="primary">NPC3</name>
    <name evidence="3" type="ORF">CR513_29743</name>
</gene>